<gene>
    <name evidence="2" type="ORF">VST7929_00082</name>
</gene>
<evidence type="ECO:0008006" key="4">
    <source>
        <dbReference type="Google" id="ProtNLM"/>
    </source>
</evidence>
<accession>A0ABN8DR66</accession>
<evidence type="ECO:0000256" key="1">
    <source>
        <dbReference type="SAM" id="SignalP"/>
    </source>
</evidence>
<sequence length="235" mass="27154">MKNRCYLLALLPVVALATQSPDPYLITTKAISKTEFDGYIAQTKQQKPHQLQLILNEQKAYQMIGSRMAVVYDNQYEQNNPMRSLTLFDAKGQQIYHNEQMFECGFDAYLPQLDVLALICGHESDYILDLKTGQQLDYNPRYLRYAPNGQWRIATWENGQYTEFALHRQLEGVWQSVNYRNAKGKYQCMAAPTTDDSGESTHCAGMGLTQWVSNDAWVFYDWVSDGYFYSQLSEK</sequence>
<keyword evidence="3" id="KW-1185">Reference proteome</keyword>
<reference evidence="2" key="1">
    <citation type="submission" date="2021-11" db="EMBL/GenBank/DDBJ databases">
        <authorList>
            <person name="Rodrigo-Torres L."/>
            <person name="Arahal R. D."/>
            <person name="Lucena T."/>
        </authorList>
    </citation>
    <scope>NUCLEOTIDE SEQUENCE</scope>
    <source>
        <strain evidence="2">CECT 7929</strain>
    </source>
</reference>
<feature type="chain" id="PRO_5045783694" description="WG repeat-containing protein" evidence="1">
    <location>
        <begin position="18"/>
        <end position="235"/>
    </location>
</feature>
<comment type="caution">
    <text evidence="2">The sequence shown here is derived from an EMBL/GenBank/DDBJ whole genome shotgun (WGS) entry which is preliminary data.</text>
</comment>
<proteinExistence type="predicted"/>
<dbReference type="RefSeq" id="WP_237464069.1">
    <property type="nucleotide sequence ID" value="NZ_CAKLDI010000001.1"/>
</dbReference>
<keyword evidence="1" id="KW-0732">Signal</keyword>
<organism evidence="2 3">
    <name type="scientific">Vibrio stylophorae</name>
    <dbReference type="NCBI Taxonomy" id="659351"/>
    <lineage>
        <taxon>Bacteria</taxon>
        <taxon>Pseudomonadati</taxon>
        <taxon>Pseudomonadota</taxon>
        <taxon>Gammaproteobacteria</taxon>
        <taxon>Vibrionales</taxon>
        <taxon>Vibrionaceae</taxon>
        <taxon>Vibrio</taxon>
    </lineage>
</organism>
<feature type="signal peptide" evidence="1">
    <location>
        <begin position="1"/>
        <end position="17"/>
    </location>
</feature>
<protein>
    <recommendedName>
        <fullName evidence="4">WG repeat-containing protein</fullName>
    </recommendedName>
</protein>
<name>A0ABN8DR66_9VIBR</name>
<evidence type="ECO:0000313" key="2">
    <source>
        <dbReference type="EMBL" id="CAH0532270.1"/>
    </source>
</evidence>
<dbReference type="Proteomes" id="UP000838672">
    <property type="component" value="Unassembled WGS sequence"/>
</dbReference>
<evidence type="ECO:0000313" key="3">
    <source>
        <dbReference type="Proteomes" id="UP000838672"/>
    </source>
</evidence>
<dbReference type="EMBL" id="CAKLDI010000001">
    <property type="protein sequence ID" value="CAH0532270.1"/>
    <property type="molecule type" value="Genomic_DNA"/>
</dbReference>